<gene>
    <name evidence="6" type="ORF">DSCA_14850</name>
</gene>
<evidence type="ECO:0000256" key="4">
    <source>
        <dbReference type="ARBA" id="ARBA00023136"/>
    </source>
</evidence>
<sequence>MNPFDILIVTILTYGLIRGIFRGLVREISSIVGVLGGFYAAYSYYPHVARLISPWISNPVYLNIVSYMAIFSAVVIIVGILAVVIKYLLNIAYLGWVDRVCGALFGVLKGGLVSCVLFIVLTAFLPKGAPLIKNATLAPYVSTVSEVMAKVLSKDMKDNFIIKIKDFQKSWQTR</sequence>
<dbReference type="PANTHER" id="PTHR36926">
    <property type="entry name" value="COLICIN V PRODUCTION PROTEIN"/>
    <property type="match status" value="1"/>
</dbReference>
<dbReference type="Pfam" id="PF02674">
    <property type="entry name" value="Colicin_V"/>
    <property type="match status" value="1"/>
</dbReference>
<accession>A0A5K7YGL4</accession>
<dbReference type="AlphaFoldDB" id="A0A5K7YGL4"/>
<name>A0A5K7YGL4_9BACT</name>
<evidence type="ECO:0000313" key="6">
    <source>
        <dbReference type="EMBL" id="BBO67555.1"/>
    </source>
</evidence>
<dbReference type="RefSeq" id="WP_155315805.1">
    <property type="nucleotide sequence ID" value="NZ_AP021874.1"/>
</dbReference>
<keyword evidence="3 5" id="KW-1133">Transmembrane helix</keyword>
<evidence type="ECO:0000256" key="3">
    <source>
        <dbReference type="ARBA" id="ARBA00022989"/>
    </source>
</evidence>
<evidence type="ECO:0000313" key="7">
    <source>
        <dbReference type="Proteomes" id="UP000427906"/>
    </source>
</evidence>
<dbReference type="GO" id="GO:0016020">
    <property type="term" value="C:membrane"/>
    <property type="evidence" value="ECO:0007669"/>
    <property type="project" value="UniProtKB-SubCell"/>
</dbReference>
<feature type="transmembrane region" description="Helical" evidence="5">
    <location>
        <begin position="101"/>
        <end position="125"/>
    </location>
</feature>
<dbReference type="PANTHER" id="PTHR36926:SF1">
    <property type="entry name" value="COLICIN V PRODUCTION PROTEIN"/>
    <property type="match status" value="1"/>
</dbReference>
<keyword evidence="2 5" id="KW-0812">Transmembrane</keyword>
<keyword evidence="7" id="KW-1185">Reference proteome</keyword>
<evidence type="ECO:0000256" key="5">
    <source>
        <dbReference type="SAM" id="Phobius"/>
    </source>
</evidence>
<evidence type="ECO:0000256" key="2">
    <source>
        <dbReference type="ARBA" id="ARBA00022692"/>
    </source>
</evidence>
<proteinExistence type="predicted"/>
<feature type="transmembrane region" description="Helical" evidence="5">
    <location>
        <begin position="65"/>
        <end position="89"/>
    </location>
</feature>
<organism evidence="6 7">
    <name type="scientific">Desulfosarcina alkanivorans</name>
    <dbReference type="NCBI Taxonomy" id="571177"/>
    <lineage>
        <taxon>Bacteria</taxon>
        <taxon>Pseudomonadati</taxon>
        <taxon>Thermodesulfobacteriota</taxon>
        <taxon>Desulfobacteria</taxon>
        <taxon>Desulfobacterales</taxon>
        <taxon>Desulfosarcinaceae</taxon>
        <taxon>Desulfosarcina</taxon>
    </lineage>
</organism>
<comment type="subcellular location">
    <subcellularLocation>
        <location evidence="1">Membrane</location>
        <topology evidence="1">Multi-pass membrane protein</topology>
    </subcellularLocation>
</comment>
<dbReference type="GO" id="GO:0009403">
    <property type="term" value="P:toxin biosynthetic process"/>
    <property type="evidence" value="ECO:0007669"/>
    <property type="project" value="InterPro"/>
</dbReference>
<protein>
    <submittedName>
        <fullName evidence="6">Colicin V biosynthesis protein</fullName>
    </submittedName>
</protein>
<dbReference type="EMBL" id="AP021874">
    <property type="protein sequence ID" value="BBO67555.1"/>
    <property type="molecule type" value="Genomic_DNA"/>
</dbReference>
<dbReference type="InterPro" id="IPR052719">
    <property type="entry name" value="CvpA-like"/>
</dbReference>
<dbReference type="OrthoDB" id="5419037at2"/>
<reference evidence="6 7" key="1">
    <citation type="submission" date="2019-11" db="EMBL/GenBank/DDBJ databases">
        <title>Comparative genomics of hydrocarbon-degrading Desulfosarcina strains.</title>
        <authorList>
            <person name="Watanabe M."/>
            <person name="Kojima H."/>
            <person name="Fukui M."/>
        </authorList>
    </citation>
    <scope>NUCLEOTIDE SEQUENCE [LARGE SCALE GENOMIC DNA]</scope>
    <source>
        <strain evidence="6 7">PL12</strain>
    </source>
</reference>
<dbReference type="InterPro" id="IPR003825">
    <property type="entry name" value="Colicin-V_CvpA"/>
</dbReference>
<dbReference type="Proteomes" id="UP000427906">
    <property type="component" value="Chromosome"/>
</dbReference>
<feature type="transmembrane region" description="Helical" evidence="5">
    <location>
        <begin position="6"/>
        <end position="21"/>
    </location>
</feature>
<keyword evidence="4 5" id="KW-0472">Membrane</keyword>
<dbReference type="KEGG" id="dalk:DSCA_14850"/>
<feature type="transmembrane region" description="Helical" evidence="5">
    <location>
        <begin position="28"/>
        <end position="45"/>
    </location>
</feature>
<evidence type="ECO:0000256" key="1">
    <source>
        <dbReference type="ARBA" id="ARBA00004141"/>
    </source>
</evidence>